<accession>A0A6G1C901</accession>
<dbReference type="AlphaFoldDB" id="A0A6G1C901"/>
<dbReference type="GO" id="GO:0090447">
    <property type="term" value="F:glycerol-3-phosphate 2-O-acyltransferase activity"/>
    <property type="evidence" value="ECO:0007669"/>
    <property type="project" value="TreeGrafter"/>
</dbReference>
<proteinExistence type="predicted"/>
<organism evidence="5 6">
    <name type="scientific">Oryza meyeriana var. granulata</name>
    <dbReference type="NCBI Taxonomy" id="110450"/>
    <lineage>
        <taxon>Eukaryota</taxon>
        <taxon>Viridiplantae</taxon>
        <taxon>Streptophyta</taxon>
        <taxon>Embryophyta</taxon>
        <taxon>Tracheophyta</taxon>
        <taxon>Spermatophyta</taxon>
        <taxon>Magnoliopsida</taxon>
        <taxon>Liliopsida</taxon>
        <taxon>Poales</taxon>
        <taxon>Poaceae</taxon>
        <taxon>BOP clade</taxon>
        <taxon>Oryzoideae</taxon>
        <taxon>Oryzeae</taxon>
        <taxon>Oryzinae</taxon>
        <taxon>Oryza</taxon>
        <taxon>Oryza meyeriana</taxon>
    </lineage>
</organism>
<comment type="caution">
    <text evidence="5">The sequence shown here is derived from an EMBL/GenBank/DDBJ whole genome shotgun (WGS) entry which is preliminary data.</text>
</comment>
<dbReference type="GO" id="GO:0016791">
    <property type="term" value="F:phosphatase activity"/>
    <property type="evidence" value="ECO:0007669"/>
    <property type="project" value="TreeGrafter"/>
</dbReference>
<keyword evidence="2" id="KW-0472">Membrane</keyword>
<keyword evidence="4" id="KW-0732">Signal</keyword>
<dbReference type="OrthoDB" id="1854593at2759"/>
<dbReference type="PANTHER" id="PTHR15486">
    <property type="entry name" value="ANCIENT UBIQUITOUS PROTEIN"/>
    <property type="match status" value="1"/>
</dbReference>
<dbReference type="GO" id="GO:0010143">
    <property type="term" value="P:cutin biosynthetic process"/>
    <property type="evidence" value="ECO:0007669"/>
    <property type="project" value="TreeGrafter"/>
</dbReference>
<comment type="subcellular location">
    <subcellularLocation>
        <location evidence="1">Membrane</location>
    </subcellularLocation>
</comment>
<feature type="chain" id="PRO_5026347511" evidence="4">
    <location>
        <begin position="18"/>
        <end position="100"/>
    </location>
</feature>
<feature type="signal peptide" evidence="4">
    <location>
        <begin position="1"/>
        <end position="17"/>
    </location>
</feature>
<evidence type="ECO:0000256" key="1">
    <source>
        <dbReference type="ARBA" id="ARBA00004370"/>
    </source>
</evidence>
<dbReference type="Proteomes" id="UP000479710">
    <property type="component" value="Unassembled WGS sequence"/>
</dbReference>
<protein>
    <submittedName>
        <fullName evidence="5">Uncharacterized protein</fullName>
    </submittedName>
</protein>
<evidence type="ECO:0000256" key="3">
    <source>
        <dbReference type="SAM" id="MobiDB-lite"/>
    </source>
</evidence>
<evidence type="ECO:0000313" key="5">
    <source>
        <dbReference type="EMBL" id="KAF0896073.1"/>
    </source>
</evidence>
<dbReference type="GO" id="GO:0016020">
    <property type="term" value="C:membrane"/>
    <property type="evidence" value="ECO:0007669"/>
    <property type="project" value="UniProtKB-SubCell"/>
</dbReference>
<reference evidence="5 6" key="1">
    <citation type="submission" date="2019-11" db="EMBL/GenBank/DDBJ databases">
        <title>Whole genome sequence of Oryza granulata.</title>
        <authorList>
            <person name="Li W."/>
        </authorList>
    </citation>
    <scope>NUCLEOTIDE SEQUENCE [LARGE SCALE GENOMIC DNA]</scope>
    <source>
        <strain evidence="6">cv. Menghai</strain>
        <tissue evidence="5">Leaf</tissue>
    </source>
</reference>
<evidence type="ECO:0000256" key="4">
    <source>
        <dbReference type="SAM" id="SignalP"/>
    </source>
</evidence>
<dbReference type="EMBL" id="SPHZ02000010">
    <property type="protein sequence ID" value="KAF0896073.1"/>
    <property type="molecule type" value="Genomic_DNA"/>
</dbReference>
<name>A0A6G1C901_9ORYZ</name>
<feature type="region of interest" description="Disordered" evidence="3">
    <location>
        <begin position="17"/>
        <end position="42"/>
    </location>
</feature>
<gene>
    <name evidence="5" type="ORF">E2562_018188</name>
</gene>
<dbReference type="PANTHER" id="PTHR15486:SF29">
    <property type="entry name" value="OS12G0563000 PROTEIN"/>
    <property type="match status" value="1"/>
</dbReference>
<keyword evidence="6" id="KW-1185">Reference proteome</keyword>
<sequence>MPLAAAAMLVWLPFGAPSPPPESPSCSPSPTATPRYSSPPPATVRLARDRARDGATMARLLDEGAHVVVCLEGTTCREPYLLRFSTGVHCHGGGAAVTLS</sequence>
<evidence type="ECO:0000313" key="6">
    <source>
        <dbReference type="Proteomes" id="UP000479710"/>
    </source>
</evidence>
<evidence type="ECO:0000256" key="2">
    <source>
        <dbReference type="ARBA" id="ARBA00023136"/>
    </source>
</evidence>